<evidence type="ECO:0000256" key="2">
    <source>
        <dbReference type="ARBA" id="ARBA00023125"/>
    </source>
</evidence>
<organism evidence="4 5">
    <name type="scientific">Punica granatum</name>
    <name type="common">Pomegranate</name>
    <dbReference type="NCBI Taxonomy" id="22663"/>
    <lineage>
        <taxon>Eukaryota</taxon>
        <taxon>Viridiplantae</taxon>
        <taxon>Streptophyta</taxon>
        <taxon>Embryophyta</taxon>
        <taxon>Tracheophyta</taxon>
        <taxon>Spermatophyta</taxon>
        <taxon>Magnoliopsida</taxon>
        <taxon>eudicotyledons</taxon>
        <taxon>Gunneridae</taxon>
        <taxon>Pentapetalae</taxon>
        <taxon>rosids</taxon>
        <taxon>malvids</taxon>
        <taxon>Myrtales</taxon>
        <taxon>Lythraceae</taxon>
        <taxon>Punica</taxon>
    </lineage>
</organism>
<dbReference type="SUPFAM" id="SSF57959">
    <property type="entry name" value="Leucine zipper domain"/>
    <property type="match status" value="1"/>
</dbReference>
<dbReference type="InterPro" id="IPR046347">
    <property type="entry name" value="bZIP_sf"/>
</dbReference>
<dbReference type="PANTHER" id="PTHR22952">
    <property type="entry name" value="CAMP-RESPONSE ELEMENT BINDING PROTEIN-RELATED"/>
    <property type="match status" value="1"/>
</dbReference>
<evidence type="ECO:0000256" key="3">
    <source>
        <dbReference type="ARBA" id="ARBA00023242"/>
    </source>
</evidence>
<dbReference type="GO" id="GO:0003677">
    <property type="term" value="F:DNA binding"/>
    <property type="evidence" value="ECO:0007669"/>
    <property type="project" value="UniProtKB-KW"/>
</dbReference>
<accession>A0A2I0IPJ1</accession>
<gene>
    <name evidence="4" type="ORF">CRG98_033949</name>
</gene>
<dbReference type="EMBL" id="PGOL01002702">
    <property type="protein sequence ID" value="PKI45633.1"/>
    <property type="molecule type" value="Genomic_DNA"/>
</dbReference>
<dbReference type="PANTHER" id="PTHR22952:SF450">
    <property type="entry name" value="PROTEIN FD-LIKE"/>
    <property type="match status" value="1"/>
</dbReference>
<comment type="caution">
    <text evidence="4">The sequence shown here is derived from an EMBL/GenBank/DDBJ whole genome shotgun (WGS) entry which is preliminary data.</text>
</comment>
<dbReference type="InterPro" id="IPR004827">
    <property type="entry name" value="bZIP"/>
</dbReference>
<dbReference type="Gene3D" id="1.20.5.170">
    <property type="match status" value="1"/>
</dbReference>
<protein>
    <submittedName>
        <fullName evidence="4">Uncharacterized protein</fullName>
    </submittedName>
</protein>
<dbReference type="SMART" id="SM00338">
    <property type="entry name" value="BRLZ"/>
    <property type="match status" value="1"/>
</dbReference>
<dbReference type="PROSITE" id="PS50217">
    <property type="entry name" value="BZIP"/>
    <property type="match status" value="1"/>
</dbReference>
<evidence type="ECO:0000313" key="5">
    <source>
        <dbReference type="Proteomes" id="UP000233551"/>
    </source>
</evidence>
<proteinExistence type="predicted"/>
<name>A0A2I0IPJ1_PUNGR</name>
<dbReference type="CDD" id="cd14707">
    <property type="entry name" value="bZIP_plant_BZIP46"/>
    <property type="match status" value="1"/>
</dbReference>
<keyword evidence="5" id="KW-1185">Reference proteome</keyword>
<keyword evidence="3" id="KW-0539">Nucleus</keyword>
<keyword evidence="2" id="KW-0238">DNA-binding</keyword>
<dbReference type="InterPro" id="IPR043452">
    <property type="entry name" value="BZIP46-like"/>
</dbReference>
<evidence type="ECO:0000313" key="4">
    <source>
        <dbReference type="EMBL" id="PKI45633.1"/>
    </source>
</evidence>
<dbReference type="PROSITE" id="PS00036">
    <property type="entry name" value="BZIP_BASIC"/>
    <property type="match status" value="1"/>
</dbReference>
<comment type="subcellular location">
    <subcellularLocation>
        <location evidence="1">Nucleus</location>
    </subcellularLocation>
</comment>
<dbReference type="GO" id="GO:0005634">
    <property type="term" value="C:nucleus"/>
    <property type="evidence" value="ECO:0007669"/>
    <property type="project" value="UniProtKB-SubCell"/>
</dbReference>
<dbReference type="Proteomes" id="UP000233551">
    <property type="component" value="Unassembled WGS sequence"/>
</dbReference>
<dbReference type="GO" id="GO:0003700">
    <property type="term" value="F:DNA-binding transcription factor activity"/>
    <property type="evidence" value="ECO:0007669"/>
    <property type="project" value="InterPro"/>
</dbReference>
<sequence length="260" mass="28329">MASTSTTTATTTAPSDFPVLSSINNTQCSAPSPSSPSNSCTSRSIKEVWQEISLSSGLVDHSRPGTAIASAIFHDGGPAVSLQDFLAQPFGLFDNDSNNPLSCHFSARDDSFSALSRPPPATVSLSSGLGYYNYYLDSPISSKIRADQPQHQACNPGAPSLIASVSLPDNPFMHKKNAVPQPESGDDHSERRRKRLMKNRESAARSRARKQAYTSELEQEVTHLQEENAKLRRQYQELRLAGPALLPEKQSLRRTLTAPF</sequence>
<evidence type="ECO:0000256" key="1">
    <source>
        <dbReference type="ARBA" id="ARBA00004123"/>
    </source>
</evidence>
<reference evidence="4 5" key="1">
    <citation type="submission" date="2017-11" db="EMBL/GenBank/DDBJ databases">
        <title>De-novo sequencing of pomegranate (Punica granatum L.) genome.</title>
        <authorList>
            <person name="Akparov Z."/>
            <person name="Amiraslanov A."/>
            <person name="Hajiyeva S."/>
            <person name="Abbasov M."/>
            <person name="Kaur K."/>
            <person name="Hamwieh A."/>
            <person name="Solovyev V."/>
            <person name="Salamov A."/>
            <person name="Braich B."/>
            <person name="Kosarev P."/>
            <person name="Mahmoud A."/>
            <person name="Hajiyev E."/>
            <person name="Babayeva S."/>
            <person name="Izzatullayeva V."/>
            <person name="Mammadov A."/>
            <person name="Mammadov A."/>
            <person name="Sharifova S."/>
            <person name="Ojaghi J."/>
            <person name="Eynullazada K."/>
            <person name="Bayramov B."/>
            <person name="Abdulazimova A."/>
            <person name="Shahmuradov I."/>
        </authorList>
    </citation>
    <scope>NUCLEOTIDE SEQUENCE [LARGE SCALE GENOMIC DNA]</scope>
    <source>
        <strain evidence="5">cv. AG2017</strain>
        <tissue evidence="4">Leaf</tissue>
    </source>
</reference>
<dbReference type="GO" id="GO:0045893">
    <property type="term" value="P:positive regulation of DNA-templated transcription"/>
    <property type="evidence" value="ECO:0007669"/>
    <property type="project" value="InterPro"/>
</dbReference>
<dbReference type="Pfam" id="PF00170">
    <property type="entry name" value="bZIP_1"/>
    <property type="match status" value="1"/>
</dbReference>
<dbReference type="OrthoDB" id="644067at2759"/>
<dbReference type="GeneID" id="116192214"/>
<dbReference type="AlphaFoldDB" id="A0A2I0IPJ1"/>